<evidence type="ECO:0000313" key="2">
    <source>
        <dbReference type="EMBL" id="ARS91253.1"/>
    </source>
</evidence>
<dbReference type="AlphaFoldDB" id="A0A2Z2HWL4"/>
<dbReference type="EMBL" id="CP019893">
    <property type="protein sequence ID" value="ARS91253.1"/>
    <property type="molecule type" value="Genomic_DNA"/>
</dbReference>
<evidence type="ECO:0000256" key="1">
    <source>
        <dbReference type="SAM" id="MobiDB-lite"/>
    </source>
</evidence>
<sequence>MAKPGMATDSRGTAPGTTLQTDILIGHLISVRVMTLWSSEAHRRYQSIGGSNPSDPILTAIHSRQPS</sequence>
<accession>A0A2Z2HWL4</accession>
<proteinExistence type="predicted"/>
<keyword evidence="3" id="KW-1185">Reference proteome</keyword>
<protein>
    <submittedName>
        <fullName evidence="2">Uncharacterized protein</fullName>
    </submittedName>
</protein>
<reference evidence="3" key="1">
    <citation type="submission" date="2017-02" db="EMBL/GenBank/DDBJ databases">
        <title>Natronthermophilus aegyptiacus gen. nov.,sp. nov., an aerobic, extremely halophilic alkalithermophilic archaeon isolated from the athalassohaline Wadi An Natrun, Egypt.</title>
        <authorList>
            <person name="Zhao B."/>
        </authorList>
    </citation>
    <scope>NUCLEOTIDE SEQUENCE [LARGE SCALE GENOMIC DNA]</scope>
    <source>
        <strain evidence="3">JW/NM-HA 15</strain>
    </source>
</reference>
<dbReference type="Proteomes" id="UP000250088">
    <property type="component" value="Chromosome"/>
</dbReference>
<evidence type="ECO:0000313" key="3">
    <source>
        <dbReference type="Proteomes" id="UP000250088"/>
    </source>
</evidence>
<dbReference type="KEGG" id="naj:B1756_16995"/>
<organism evidence="2 3">
    <name type="scientific">Natrarchaeobaculum aegyptiacum</name>
    <dbReference type="NCBI Taxonomy" id="745377"/>
    <lineage>
        <taxon>Archaea</taxon>
        <taxon>Methanobacteriati</taxon>
        <taxon>Methanobacteriota</taxon>
        <taxon>Stenosarchaea group</taxon>
        <taxon>Halobacteria</taxon>
        <taxon>Halobacteriales</taxon>
        <taxon>Natrialbaceae</taxon>
        <taxon>Natrarchaeobaculum</taxon>
    </lineage>
</organism>
<name>A0A2Z2HWL4_9EURY</name>
<feature type="region of interest" description="Disordered" evidence="1">
    <location>
        <begin position="45"/>
        <end position="67"/>
    </location>
</feature>
<gene>
    <name evidence="2" type="ORF">B1756_16995</name>
</gene>